<feature type="transmembrane region" description="Helical" evidence="7">
    <location>
        <begin position="171"/>
        <end position="193"/>
    </location>
</feature>
<evidence type="ECO:0000256" key="7">
    <source>
        <dbReference type="SAM" id="Phobius"/>
    </source>
</evidence>
<proteinExistence type="inferred from homology"/>
<feature type="transmembrane region" description="Helical" evidence="7">
    <location>
        <begin position="129"/>
        <end position="156"/>
    </location>
</feature>
<dbReference type="PANTHER" id="PTHR33048:SF47">
    <property type="entry name" value="INTEGRAL MEMBRANE PROTEIN-RELATED"/>
    <property type="match status" value="1"/>
</dbReference>
<keyword evidence="10" id="KW-1185">Reference proteome</keyword>
<keyword evidence="2 7" id="KW-0812">Transmembrane</keyword>
<sequence length="454" mass="49901">MGVDSKQGISWGVLFVTLTPATICFALRMQSRRLTRVRLWWDDYMAIAGYSCSIAWLVLVPIWIHYGLGIHIQDVSGYDVDQLLFANKLILWIAEFFYAFSLYFAKTSILCFYWRIFGVSARMKLAIKILLVCALIWIIIRTFLGIFHCIPIQAYWDPSAGGYCAIEDTKFFFGSILVHVMMDIAIIVLPVMPIKHLTLPMRQRVAIAVVFMFGFFICFAGIMIIYESTKFDTTSIDLTWNIEPIVTWATVEVNMVVVSASLPTIRPALLWLIGRRSSSAAPNSDSGGRKYAGGHHSHSNRQWETLSNSKSRSQIRRAGFTKFSSTADGGGVGPNTHSTKHAAGLDSSKLAGGTNGAGRNGGRSPIGDGDSEFQLVDSPRGNSSGEYELGALDGTDFRTVINANGGDAAKRVGSTDQLRNAARGGRLGRRGSEAIPGHGIVVQSETSVHVEERR</sequence>
<feature type="region of interest" description="Disordered" evidence="6">
    <location>
        <begin position="278"/>
        <end position="390"/>
    </location>
</feature>
<dbReference type="AlphaFoldDB" id="A0A9P9BQA1"/>
<evidence type="ECO:0000256" key="1">
    <source>
        <dbReference type="ARBA" id="ARBA00004141"/>
    </source>
</evidence>
<organism evidence="9 10">
    <name type="scientific">Microdochium trichocladiopsis</name>
    <dbReference type="NCBI Taxonomy" id="1682393"/>
    <lineage>
        <taxon>Eukaryota</taxon>
        <taxon>Fungi</taxon>
        <taxon>Dikarya</taxon>
        <taxon>Ascomycota</taxon>
        <taxon>Pezizomycotina</taxon>
        <taxon>Sordariomycetes</taxon>
        <taxon>Xylariomycetidae</taxon>
        <taxon>Xylariales</taxon>
        <taxon>Microdochiaceae</taxon>
        <taxon>Microdochium</taxon>
    </lineage>
</organism>
<keyword evidence="3 7" id="KW-1133">Transmembrane helix</keyword>
<feature type="transmembrane region" description="Helical" evidence="7">
    <location>
        <begin position="205"/>
        <end position="226"/>
    </location>
</feature>
<evidence type="ECO:0000256" key="5">
    <source>
        <dbReference type="ARBA" id="ARBA00038359"/>
    </source>
</evidence>
<evidence type="ECO:0000313" key="10">
    <source>
        <dbReference type="Proteomes" id="UP000756346"/>
    </source>
</evidence>
<keyword evidence="4 7" id="KW-0472">Membrane</keyword>
<gene>
    <name evidence="9" type="ORF">B0I36DRAFT_362464</name>
</gene>
<dbReference type="Proteomes" id="UP000756346">
    <property type="component" value="Unassembled WGS sequence"/>
</dbReference>
<dbReference type="RefSeq" id="XP_046012313.1">
    <property type="nucleotide sequence ID" value="XM_046158665.1"/>
</dbReference>
<feature type="transmembrane region" description="Helical" evidence="7">
    <location>
        <begin position="6"/>
        <end position="27"/>
    </location>
</feature>
<dbReference type="GeneID" id="70188211"/>
<dbReference type="PANTHER" id="PTHR33048">
    <property type="entry name" value="PTH11-LIKE INTEGRAL MEMBRANE PROTEIN (AFU_ORTHOLOGUE AFUA_5G11245)"/>
    <property type="match status" value="1"/>
</dbReference>
<feature type="compositionally biased region" description="Polar residues" evidence="6">
    <location>
        <begin position="300"/>
        <end position="312"/>
    </location>
</feature>
<evidence type="ECO:0000256" key="6">
    <source>
        <dbReference type="SAM" id="MobiDB-lite"/>
    </source>
</evidence>
<accession>A0A9P9BQA1</accession>
<evidence type="ECO:0000256" key="3">
    <source>
        <dbReference type="ARBA" id="ARBA00022989"/>
    </source>
</evidence>
<dbReference type="InterPro" id="IPR052337">
    <property type="entry name" value="SAT4-like"/>
</dbReference>
<evidence type="ECO:0000256" key="2">
    <source>
        <dbReference type="ARBA" id="ARBA00022692"/>
    </source>
</evidence>
<protein>
    <recommendedName>
        <fullName evidence="8">Rhodopsin domain-containing protein</fullName>
    </recommendedName>
</protein>
<dbReference type="Pfam" id="PF20684">
    <property type="entry name" value="Fung_rhodopsin"/>
    <property type="match status" value="1"/>
</dbReference>
<dbReference type="OrthoDB" id="5421689at2759"/>
<dbReference type="InterPro" id="IPR049326">
    <property type="entry name" value="Rhodopsin_dom_fungi"/>
</dbReference>
<feature type="transmembrane region" description="Helical" evidence="7">
    <location>
        <begin position="89"/>
        <end position="117"/>
    </location>
</feature>
<comment type="subcellular location">
    <subcellularLocation>
        <location evidence="1">Membrane</location>
        <topology evidence="1">Multi-pass membrane protein</topology>
    </subcellularLocation>
</comment>
<dbReference type="EMBL" id="JAGTJQ010000005">
    <property type="protein sequence ID" value="KAH7030633.1"/>
    <property type="molecule type" value="Genomic_DNA"/>
</dbReference>
<evidence type="ECO:0000313" key="9">
    <source>
        <dbReference type="EMBL" id="KAH7030633.1"/>
    </source>
</evidence>
<feature type="transmembrane region" description="Helical" evidence="7">
    <location>
        <begin position="47"/>
        <end position="69"/>
    </location>
</feature>
<name>A0A9P9BQA1_9PEZI</name>
<evidence type="ECO:0000256" key="4">
    <source>
        <dbReference type="ARBA" id="ARBA00023136"/>
    </source>
</evidence>
<feature type="domain" description="Rhodopsin" evidence="8">
    <location>
        <begin position="27"/>
        <end position="269"/>
    </location>
</feature>
<comment type="similarity">
    <text evidence="5">Belongs to the SAT4 family.</text>
</comment>
<dbReference type="GO" id="GO:0016020">
    <property type="term" value="C:membrane"/>
    <property type="evidence" value="ECO:0007669"/>
    <property type="project" value="UniProtKB-SubCell"/>
</dbReference>
<comment type="caution">
    <text evidence="9">The sequence shown here is derived from an EMBL/GenBank/DDBJ whole genome shotgun (WGS) entry which is preliminary data.</text>
</comment>
<evidence type="ECO:0000259" key="8">
    <source>
        <dbReference type="Pfam" id="PF20684"/>
    </source>
</evidence>
<reference evidence="9" key="1">
    <citation type="journal article" date="2021" name="Nat. Commun.">
        <title>Genetic determinants of endophytism in the Arabidopsis root mycobiome.</title>
        <authorList>
            <person name="Mesny F."/>
            <person name="Miyauchi S."/>
            <person name="Thiergart T."/>
            <person name="Pickel B."/>
            <person name="Atanasova L."/>
            <person name="Karlsson M."/>
            <person name="Huettel B."/>
            <person name="Barry K.W."/>
            <person name="Haridas S."/>
            <person name="Chen C."/>
            <person name="Bauer D."/>
            <person name="Andreopoulos W."/>
            <person name="Pangilinan J."/>
            <person name="LaButti K."/>
            <person name="Riley R."/>
            <person name="Lipzen A."/>
            <person name="Clum A."/>
            <person name="Drula E."/>
            <person name="Henrissat B."/>
            <person name="Kohler A."/>
            <person name="Grigoriev I.V."/>
            <person name="Martin F.M."/>
            <person name="Hacquard S."/>
        </authorList>
    </citation>
    <scope>NUCLEOTIDE SEQUENCE</scope>
    <source>
        <strain evidence="9">MPI-CAGE-CH-0230</strain>
    </source>
</reference>